<evidence type="ECO:0000313" key="5">
    <source>
        <dbReference type="Proteomes" id="UP001363151"/>
    </source>
</evidence>
<feature type="domain" description="J" evidence="2">
    <location>
        <begin position="75"/>
        <end position="150"/>
    </location>
</feature>
<reference evidence="4 5" key="1">
    <citation type="submission" date="2024-03" db="EMBL/GenBank/DDBJ databases">
        <title>Aureococcus anophagefferens CCMP1851 and Kratosvirus quantuckense: Draft genome of a second virus-susceptible host strain in the model system.</title>
        <authorList>
            <person name="Chase E."/>
            <person name="Truchon A.R."/>
            <person name="Schepens W."/>
            <person name="Wilhelm S.W."/>
        </authorList>
    </citation>
    <scope>NUCLEOTIDE SEQUENCE [LARGE SCALE GENOMIC DNA]</scope>
    <source>
        <strain evidence="4 5">CCMP1851</strain>
    </source>
</reference>
<comment type="caution">
    <text evidence="4">The sequence shown here is derived from an EMBL/GenBank/DDBJ whole genome shotgun (WGS) entry which is preliminary data.</text>
</comment>
<dbReference type="PANTHER" id="PTHR43999">
    <property type="entry name" value="DNAJ HOMOLOG SUBFAMILY C MEMBER 2"/>
    <property type="match status" value="1"/>
</dbReference>
<dbReference type="InterPro" id="IPR044634">
    <property type="entry name" value="Zuotin/DnaJC2"/>
</dbReference>
<dbReference type="SMART" id="SM00271">
    <property type="entry name" value="DnaJ"/>
    <property type="match status" value="1"/>
</dbReference>
<dbReference type="Pfam" id="PF00226">
    <property type="entry name" value="DnaJ"/>
    <property type="match status" value="1"/>
</dbReference>
<dbReference type="Proteomes" id="UP001363151">
    <property type="component" value="Unassembled WGS sequence"/>
</dbReference>
<name>A0ABR1FYQ7_AURAN</name>
<dbReference type="InterPro" id="IPR001623">
    <property type="entry name" value="DnaJ_domain"/>
</dbReference>
<feature type="region of interest" description="Disordered" evidence="1">
    <location>
        <begin position="307"/>
        <end position="332"/>
    </location>
</feature>
<feature type="domain" description="Myb-like" evidence="3">
    <location>
        <begin position="503"/>
        <end position="559"/>
    </location>
</feature>
<feature type="region of interest" description="Disordered" evidence="1">
    <location>
        <begin position="493"/>
        <end position="514"/>
    </location>
</feature>
<dbReference type="InterPro" id="IPR001005">
    <property type="entry name" value="SANT/Myb"/>
</dbReference>
<dbReference type="Pfam" id="PF23082">
    <property type="entry name" value="Myb_DNA-binding_2"/>
    <property type="match status" value="1"/>
</dbReference>
<evidence type="ECO:0000259" key="2">
    <source>
        <dbReference type="PROSITE" id="PS50076"/>
    </source>
</evidence>
<organism evidence="4 5">
    <name type="scientific">Aureococcus anophagefferens</name>
    <name type="common">Harmful bloom alga</name>
    <dbReference type="NCBI Taxonomy" id="44056"/>
    <lineage>
        <taxon>Eukaryota</taxon>
        <taxon>Sar</taxon>
        <taxon>Stramenopiles</taxon>
        <taxon>Ochrophyta</taxon>
        <taxon>Pelagophyceae</taxon>
        <taxon>Pelagomonadales</taxon>
        <taxon>Pelagomonadaceae</taxon>
        <taxon>Aureococcus</taxon>
    </lineage>
</organism>
<proteinExistence type="predicted"/>
<dbReference type="InterPro" id="IPR036869">
    <property type="entry name" value="J_dom_sf"/>
</dbReference>
<dbReference type="PROSITE" id="PS50090">
    <property type="entry name" value="MYB_LIKE"/>
    <property type="match status" value="2"/>
</dbReference>
<dbReference type="Pfam" id="PF21884">
    <property type="entry name" value="ZUO1-like_ZHD"/>
    <property type="match status" value="1"/>
</dbReference>
<dbReference type="CDD" id="cd06257">
    <property type="entry name" value="DnaJ"/>
    <property type="match status" value="1"/>
</dbReference>
<dbReference type="SMART" id="SM00717">
    <property type="entry name" value="SANT"/>
    <property type="match status" value="2"/>
</dbReference>
<dbReference type="CDD" id="cd00167">
    <property type="entry name" value="SANT"/>
    <property type="match status" value="1"/>
</dbReference>
<keyword evidence="5" id="KW-1185">Reference proteome</keyword>
<dbReference type="InterPro" id="IPR009057">
    <property type="entry name" value="Homeodomain-like_sf"/>
</dbReference>
<dbReference type="PANTHER" id="PTHR43999:SF1">
    <property type="entry name" value="DNAJ HOMOLOG SUBFAMILY C MEMBER 2"/>
    <property type="match status" value="1"/>
</dbReference>
<dbReference type="EMBL" id="JBBJCI010000202">
    <property type="protein sequence ID" value="KAK7241399.1"/>
    <property type="molecule type" value="Genomic_DNA"/>
</dbReference>
<dbReference type="PRINTS" id="PR00625">
    <property type="entry name" value="JDOMAIN"/>
</dbReference>
<dbReference type="PROSITE" id="PS50076">
    <property type="entry name" value="DNAJ_2"/>
    <property type="match status" value="1"/>
</dbReference>
<feature type="compositionally biased region" description="Polar residues" evidence="1">
    <location>
        <begin position="493"/>
        <end position="502"/>
    </location>
</feature>
<evidence type="ECO:0000256" key="1">
    <source>
        <dbReference type="SAM" id="MobiDB-lite"/>
    </source>
</evidence>
<protein>
    <submittedName>
        <fullName evidence="4">Ubiquitin modification-dependent histone binding protein</fullName>
    </submittedName>
</protein>
<sequence>MSLVFGGLRCSSIDVAPIGRGQALYAEELRQATTECAARPTPLAAAAKKKSKGSLAGDDVGPTVAITEKQLKKTNYYQLLGLEKSGVGVDTDLVKRAYHKALLIYHPDKAGADANGKKKAKEGDAVFLAVQKAYDILSDKTKRRAYDSTNAFDETIPSGKEASEQGEAFDFFATYGPVFASNARFAEKLPAPELGGADALEADVDAFYAYWVRFESWRDFGLEAREHDPDAAEDRYEKRWMAKENEKLAKKRKREEMNRIVSLVDRARANDPRLKRFAEEKKAAKQAFKEKRQREVMDKQLAKDASDAALAAEREREEKAKQAAAKDAKGDKVKLKKAKRRAEKLLKAANAAARDAGHGAALSDLDLINSCELLDVDTCARLAEEAGGADPGPALAELKAILAKGEPTVPAPKKKVISLGSGEKAKLPWSEAELAMLDKACKRFKAGAMQRWEQIADYVNAQCKLDSPRTKEECIAKFQEPLVPVGTYKAASGIQSNGSANNTPPPPPGDWSDAQQKQLEAALEKFPASMDKNARWDSIAKAVAGKNKKECVERFKALREALGAK</sequence>
<dbReference type="Gene3D" id="1.10.10.60">
    <property type="entry name" value="Homeodomain-like"/>
    <property type="match status" value="2"/>
</dbReference>
<evidence type="ECO:0000313" key="4">
    <source>
        <dbReference type="EMBL" id="KAK7241399.1"/>
    </source>
</evidence>
<dbReference type="SUPFAM" id="SSF46689">
    <property type="entry name" value="Homeodomain-like"/>
    <property type="match status" value="2"/>
</dbReference>
<gene>
    <name evidence="4" type="ORF">SO694_0005914</name>
</gene>
<dbReference type="InterPro" id="IPR054076">
    <property type="entry name" value="ZUO1-like_ZHD"/>
</dbReference>
<evidence type="ECO:0000259" key="3">
    <source>
        <dbReference type="PROSITE" id="PS50090"/>
    </source>
</evidence>
<dbReference type="Gene3D" id="1.10.287.110">
    <property type="entry name" value="DnaJ domain"/>
    <property type="match status" value="1"/>
</dbReference>
<dbReference type="SUPFAM" id="SSF46565">
    <property type="entry name" value="Chaperone J-domain"/>
    <property type="match status" value="1"/>
</dbReference>
<accession>A0ABR1FYQ7</accession>
<feature type="domain" description="Myb-like" evidence="3">
    <location>
        <begin position="421"/>
        <end position="482"/>
    </location>
</feature>